<name>B6TP87_MAIZE</name>
<dbReference type="AlphaFoldDB" id="B6TP87"/>
<organism evidence="2">
    <name type="scientific">Zea mays</name>
    <name type="common">Maize</name>
    <dbReference type="NCBI Taxonomy" id="4577"/>
    <lineage>
        <taxon>Eukaryota</taxon>
        <taxon>Viridiplantae</taxon>
        <taxon>Streptophyta</taxon>
        <taxon>Embryophyta</taxon>
        <taxon>Tracheophyta</taxon>
        <taxon>Spermatophyta</taxon>
        <taxon>Magnoliopsida</taxon>
        <taxon>Liliopsida</taxon>
        <taxon>Poales</taxon>
        <taxon>Poaceae</taxon>
        <taxon>PACMAD clade</taxon>
        <taxon>Panicoideae</taxon>
        <taxon>Andropogonodae</taxon>
        <taxon>Andropogoneae</taxon>
        <taxon>Tripsacinae</taxon>
        <taxon>Zea</taxon>
    </lineage>
</organism>
<accession>B6TP87</accession>
<evidence type="ECO:0000313" key="2">
    <source>
        <dbReference type="EMBL" id="ACG38920.1"/>
    </source>
</evidence>
<sequence>MVVVRSSPGSFGPELRGGALCLRGCAAATPLCGCAACYAALRLRARAVAGAHTATFNSTVLQLRHMQGDRPTASGRAPAHGGGVHHRQGPHPCVRMLWRGGYGS</sequence>
<protein>
    <submittedName>
        <fullName evidence="2">Uncharacterized protein</fullName>
    </submittedName>
</protein>
<feature type="region of interest" description="Disordered" evidence="1">
    <location>
        <begin position="65"/>
        <end position="91"/>
    </location>
</feature>
<reference evidence="2" key="1">
    <citation type="journal article" date="2009" name="Plant Mol. Biol.">
        <title>Insights into corn genes derived from large-scale cDNA sequencing.</title>
        <authorList>
            <person name="Alexandrov N.N."/>
            <person name="Brover V.V."/>
            <person name="Freidin S."/>
            <person name="Troukhan M.E."/>
            <person name="Tatarinova T.V."/>
            <person name="Zhang H."/>
            <person name="Swaller T.J."/>
            <person name="Lu Y.P."/>
            <person name="Bouck J."/>
            <person name="Flavell R.B."/>
            <person name="Feldmann K.A."/>
        </authorList>
    </citation>
    <scope>NUCLEOTIDE SEQUENCE</scope>
</reference>
<proteinExistence type="evidence at transcript level"/>
<dbReference type="EMBL" id="EU966802">
    <property type="protein sequence ID" value="ACG38920.1"/>
    <property type="molecule type" value="mRNA"/>
</dbReference>
<evidence type="ECO:0000256" key="1">
    <source>
        <dbReference type="SAM" id="MobiDB-lite"/>
    </source>
</evidence>